<feature type="compositionally biased region" description="Low complexity" evidence="14">
    <location>
        <begin position="329"/>
        <end position="365"/>
    </location>
</feature>
<evidence type="ECO:0000256" key="13">
    <source>
        <dbReference type="ARBA" id="ARBA00043078"/>
    </source>
</evidence>
<evidence type="ECO:0000256" key="4">
    <source>
        <dbReference type="ARBA" id="ARBA00022475"/>
    </source>
</evidence>
<accession>A0A067BIK5</accession>
<dbReference type="RefSeq" id="XP_012211280.1">
    <property type="nucleotide sequence ID" value="XM_012355890.1"/>
</dbReference>
<evidence type="ECO:0000256" key="7">
    <source>
        <dbReference type="ARBA" id="ARBA00023180"/>
    </source>
</evidence>
<dbReference type="PANTHER" id="PTHR16631">
    <property type="entry name" value="GLUCAN 1,3-BETA-GLUCOSIDASE"/>
    <property type="match status" value="1"/>
</dbReference>
<evidence type="ECO:0000256" key="10">
    <source>
        <dbReference type="ARBA" id="ARBA00023326"/>
    </source>
</evidence>
<proteinExistence type="predicted"/>
<dbReference type="KEGG" id="spar:SPRG_16486"/>
<dbReference type="GO" id="GO:0042973">
    <property type="term" value="F:glucan endo-1,3-beta-D-glucosidase activity"/>
    <property type="evidence" value="ECO:0007669"/>
    <property type="project" value="UniProtKB-EC"/>
</dbReference>
<keyword evidence="10" id="KW-0624">Polysaccharide degradation</keyword>
<keyword evidence="8" id="KW-0119">Carbohydrate metabolism</keyword>
<organism evidence="16 17">
    <name type="scientific">Saprolegnia parasitica (strain CBS 223.65)</name>
    <dbReference type="NCBI Taxonomy" id="695850"/>
    <lineage>
        <taxon>Eukaryota</taxon>
        <taxon>Sar</taxon>
        <taxon>Stramenopiles</taxon>
        <taxon>Oomycota</taxon>
        <taxon>Saprolegniomycetes</taxon>
        <taxon>Saprolegniales</taxon>
        <taxon>Saprolegniaceae</taxon>
        <taxon>Saprolegnia</taxon>
    </lineage>
</organism>
<dbReference type="Proteomes" id="UP000030745">
    <property type="component" value="Unassembled WGS sequence"/>
</dbReference>
<evidence type="ECO:0000256" key="6">
    <source>
        <dbReference type="ARBA" id="ARBA00023136"/>
    </source>
</evidence>
<comment type="subcellular location">
    <subcellularLocation>
        <location evidence="2">Cell membrane</location>
    </subcellularLocation>
</comment>
<keyword evidence="17" id="KW-1185">Reference proteome</keyword>
<evidence type="ECO:0000256" key="15">
    <source>
        <dbReference type="SAM" id="Phobius"/>
    </source>
</evidence>
<dbReference type="GO" id="GO:0005886">
    <property type="term" value="C:plasma membrane"/>
    <property type="evidence" value="ECO:0007669"/>
    <property type="project" value="UniProtKB-SubCell"/>
</dbReference>
<dbReference type="PANTHER" id="PTHR16631:SF17">
    <property type="entry name" value="GLUCAN ENDO-1,3-BETA-GLUCOSIDASE BTGC"/>
    <property type="match status" value="1"/>
</dbReference>
<dbReference type="OrthoDB" id="77201at2759"/>
<name>A0A067BIK5_SAPPC</name>
<evidence type="ECO:0000256" key="1">
    <source>
        <dbReference type="ARBA" id="ARBA00000382"/>
    </source>
</evidence>
<dbReference type="EC" id="3.2.1.39" evidence="3"/>
<dbReference type="SUPFAM" id="SSF51445">
    <property type="entry name" value="(Trans)glycosidases"/>
    <property type="match status" value="1"/>
</dbReference>
<dbReference type="VEuPathDB" id="FungiDB:SPRG_16486"/>
<keyword evidence="7" id="KW-0325">Glycoprotein</keyword>
<keyword evidence="6 15" id="KW-0472">Membrane</keyword>
<dbReference type="AlphaFoldDB" id="A0A067BIK5"/>
<dbReference type="InterPro" id="IPR050732">
    <property type="entry name" value="Beta-glucan_modifiers"/>
</dbReference>
<evidence type="ECO:0000256" key="11">
    <source>
        <dbReference type="ARBA" id="ARBA00037649"/>
    </source>
</evidence>
<feature type="transmembrane region" description="Helical" evidence="15">
    <location>
        <begin position="26"/>
        <end position="46"/>
    </location>
</feature>
<evidence type="ECO:0000256" key="9">
    <source>
        <dbReference type="ARBA" id="ARBA00023316"/>
    </source>
</evidence>
<evidence type="ECO:0000256" key="5">
    <source>
        <dbReference type="ARBA" id="ARBA00022801"/>
    </source>
</evidence>
<keyword evidence="4" id="KW-1003">Cell membrane</keyword>
<dbReference type="GO" id="GO:0071555">
    <property type="term" value="P:cell wall organization"/>
    <property type="evidence" value="ECO:0007669"/>
    <property type="project" value="UniProtKB-KW"/>
</dbReference>
<keyword evidence="5" id="KW-0378">Hydrolase</keyword>
<dbReference type="Gene3D" id="3.20.20.80">
    <property type="entry name" value="Glycosidases"/>
    <property type="match status" value="1"/>
</dbReference>
<evidence type="ECO:0000313" key="17">
    <source>
        <dbReference type="Proteomes" id="UP000030745"/>
    </source>
</evidence>
<comment type="catalytic activity">
    <reaction evidence="1">
        <text>Hydrolysis of (1-&gt;3)-beta-D-glucosidic linkages in (1-&gt;3)-beta-D-glucans.</text>
        <dbReference type="EC" id="3.2.1.39"/>
    </reaction>
</comment>
<evidence type="ECO:0000256" key="3">
    <source>
        <dbReference type="ARBA" id="ARBA00012780"/>
    </source>
</evidence>
<evidence type="ECO:0000256" key="14">
    <source>
        <dbReference type="SAM" id="MobiDB-lite"/>
    </source>
</evidence>
<dbReference type="STRING" id="695850.A0A067BIK5"/>
<protein>
    <recommendedName>
        <fullName evidence="3">glucan endo-1,3-beta-D-glucosidase</fullName>
        <ecNumber evidence="3">3.2.1.39</ecNumber>
    </recommendedName>
    <alternativeName>
        <fullName evidence="13">Endo-1,3-beta-glucanase btgC</fullName>
    </alternativeName>
    <alternativeName>
        <fullName evidence="12">Laminarinase btgC</fullName>
    </alternativeName>
</protein>
<evidence type="ECO:0000256" key="2">
    <source>
        <dbReference type="ARBA" id="ARBA00004236"/>
    </source>
</evidence>
<keyword evidence="15" id="KW-1133">Transmembrane helix</keyword>
<dbReference type="EMBL" id="KK583515">
    <property type="protein sequence ID" value="KDO18013.1"/>
    <property type="molecule type" value="Genomic_DNA"/>
</dbReference>
<gene>
    <name evidence="16" type="ORF">SPRG_16486</name>
</gene>
<keyword evidence="15" id="KW-0812">Transmembrane</keyword>
<evidence type="ECO:0000313" key="16">
    <source>
        <dbReference type="EMBL" id="KDO18013.1"/>
    </source>
</evidence>
<dbReference type="GO" id="GO:0000272">
    <property type="term" value="P:polysaccharide catabolic process"/>
    <property type="evidence" value="ECO:0007669"/>
    <property type="project" value="UniProtKB-KW"/>
</dbReference>
<keyword evidence="9" id="KW-0961">Cell wall biogenesis/degradation</keyword>
<dbReference type="OMA" id="HFAVIKS"/>
<sequence length="479" mass="49575">MEALDTPTTAGPVVSKWTLSPKKKKIAILVSAFAVVGAVALALVGLGTDTTTDAARTGAGGLNGVCYDSYQAVSSVDKHFAVIKSKFGSVRTYQTTVEGRVNLIDAAAKANLQIAAGIWIRGGVPFADDLQAAVDGTKRHPGNVLAVYVGNEDLISGLGIGDVISKIQTTRAAFKAAGLGHIPIGTVQTDGSWLDADASLGANCDVVGVNIYPYFNPSVPSDSIADLTKRFNAIVAKYGGKTRLTETGHPSDGGGRANFGAAQNYWNQYQTWANSNGGPSPFYFQFHDATNKAGDEGHFGISADGFTWKFNVAPAATTPAPTPSPTPAPTTTVPATTTPAPTTAEMTPAPTNTTTEHNTTTPAPTLGNATLESVIDVTIPATLPVLDDSVAATGAAPATTAPVANIQEVSTSSSDSSDNVTLPVVTSLVCAVGVAAVALVVIRNRRKLEEDKDVDFYADGHRDTADGRSMWQRDSVAVL</sequence>
<dbReference type="GeneID" id="24138108"/>
<evidence type="ECO:0000256" key="12">
    <source>
        <dbReference type="ARBA" id="ARBA00042373"/>
    </source>
</evidence>
<feature type="region of interest" description="Disordered" evidence="14">
    <location>
        <begin position="317"/>
        <end position="367"/>
    </location>
</feature>
<feature type="transmembrane region" description="Helical" evidence="15">
    <location>
        <begin position="420"/>
        <end position="442"/>
    </location>
</feature>
<comment type="function">
    <text evidence="11">Glucanases play a role in cell expansion during growth, in cell-cell fusion during mating, and in spore release during sporulation. This enzyme may be involved in beta-glucan degradation. Active on laminarin and lichenan.</text>
</comment>
<evidence type="ECO:0000256" key="8">
    <source>
        <dbReference type="ARBA" id="ARBA00023277"/>
    </source>
</evidence>
<reference evidence="16 17" key="1">
    <citation type="journal article" date="2013" name="PLoS Genet.">
        <title>Distinctive expansion of potential virulence genes in the genome of the oomycete fish pathogen Saprolegnia parasitica.</title>
        <authorList>
            <person name="Jiang R.H."/>
            <person name="de Bruijn I."/>
            <person name="Haas B.J."/>
            <person name="Belmonte R."/>
            <person name="Lobach L."/>
            <person name="Christie J."/>
            <person name="van den Ackerveken G."/>
            <person name="Bottin A."/>
            <person name="Bulone V."/>
            <person name="Diaz-Moreno S.M."/>
            <person name="Dumas B."/>
            <person name="Fan L."/>
            <person name="Gaulin E."/>
            <person name="Govers F."/>
            <person name="Grenville-Briggs L.J."/>
            <person name="Horner N.R."/>
            <person name="Levin J.Z."/>
            <person name="Mammella M."/>
            <person name="Meijer H.J."/>
            <person name="Morris P."/>
            <person name="Nusbaum C."/>
            <person name="Oome S."/>
            <person name="Phillips A.J."/>
            <person name="van Rooyen D."/>
            <person name="Rzeszutek E."/>
            <person name="Saraiva M."/>
            <person name="Secombes C.J."/>
            <person name="Seidl M.F."/>
            <person name="Snel B."/>
            <person name="Stassen J.H."/>
            <person name="Sykes S."/>
            <person name="Tripathy S."/>
            <person name="van den Berg H."/>
            <person name="Vega-Arreguin J.C."/>
            <person name="Wawra S."/>
            <person name="Young S.K."/>
            <person name="Zeng Q."/>
            <person name="Dieguez-Uribeondo J."/>
            <person name="Russ C."/>
            <person name="Tyler B.M."/>
            <person name="van West P."/>
        </authorList>
    </citation>
    <scope>NUCLEOTIDE SEQUENCE [LARGE SCALE GENOMIC DNA]</scope>
    <source>
        <strain evidence="16 17">CBS 223.65</strain>
    </source>
</reference>
<dbReference type="InterPro" id="IPR017853">
    <property type="entry name" value="GH"/>
</dbReference>